<dbReference type="InterPro" id="IPR004843">
    <property type="entry name" value="Calcineurin-like_PHP"/>
</dbReference>
<dbReference type="PRINTS" id="PR00114">
    <property type="entry name" value="STPHPHTASE"/>
</dbReference>
<dbReference type="PROSITE" id="PS00125">
    <property type="entry name" value="SER_THR_PHOSPHATASE"/>
    <property type="match status" value="1"/>
</dbReference>
<dbReference type="InterPro" id="IPR013083">
    <property type="entry name" value="Znf_RING/FYVE/PHD"/>
</dbReference>
<dbReference type="GO" id="GO:0046872">
    <property type="term" value="F:metal ion binding"/>
    <property type="evidence" value="ECO:0007669"/>
    <property type="project" value="UniProtKB-KW"/>
</dbReference>
<accession>G0TRG8</accession>
<dbReference type="PANTHER" id="PTHR45668:SF13">
    <property type="entry name" value="SERINE_THREONINE-PROTEIN PHOSPHATASE"/>
    <property type="match status" value="1"/>
</dbReference>
<evidence type="ECO:0000256" key="1">
    <source>
        <dbReference type="ARBA" id="ARBA00001936"/>
    </source>
</evidence>
<dbReference type="Gene3D" id="3.60.21.10">
    <property type="match status" value="1"/>
</dbReference>
<dbReference type="Pfam" id="PF00149">
    <property type="entry name" value="Metallophos"/>
    <property type="match status" value="1"/>
</dbReference>
<comment type="similarity">
    <text evidence="4">Belongs to the PPP phosphatase family.</text>
</comment>
<reference evidence="7" key="1">
    <citation type="journal article" date="2012" name="Proc. Natl. Acad. Sci. U.S.A.">
        <title>Antigenic diversity is generated by distinct evolutionary mechanisms in African trypanosome species.</title>
        <authorList>
            <person name="Jackson A.P."/>
            <person name="Berry A."/>
            <person name="Aslett M."/>
            <person name="Allison H.C."/>
            <person name="Burton P."/>
            <person name="Vavrova-Anderson J."/>
            <person name="Brown R."/>
            <person name="Browne H."/>
            <person name="Corton N."/>
            <person name="Hauser H."/>
            <person name="Gamble J."/>
            <person name="Gilderthorp R."/>
            <person name="Marcello L."/>
            <person name="McQuillan J."/>
            <person name="Otto T.D."/>
            <person name="Quail M.A."/>
            <person name="Sanders M.J."/>
            <person name="van Tonder A."/>
            <person name="Ginger M.L."/>
            <person name="Field M.C."/>
            <person name="Barry J.D."/>
            <person name="Hertz-Fowler C."/>
            <person name="Berriman M."/>
        </authorList>
    </citation>
    <scope>NUCLEOTIDE SEQUENCE</scope>
    <source>
        <strain evidence="7">Y486</strain>
    </source>
</reference>
<dbReference type="InterPro" id="IPR029052">
    <property type="entry name" value="Metallo-depent_PP-like"/>
</dbReference>
<evidence type="ECO:0000256" key="5">
    <source>
        <dbReference type="SAM" id="MobiDB-lite"/>
    </source>
</evidence>
<name>G0TRG8_TRYVY</name>
<dbReference type="SMART" id="SM00156">
    <property type="entry name" value="PP2Ac"/>
    <property type="match status" value="1"/>
</dbReference>
<keyword evidence="2" id="KW-0479">Metal-binding</keyword>
<dbReference type="SUPFAM" id="SSF56300">
    <property type="entry name" value="Metallo-dependent phosphatases"/>
    <property type="match status" value="1"/>
</dbReference>
<feature type="domain" description="Serine/threonine specific protein phosphatases" evidence="6">
    <location>
        <begin position="397"/>
        <end position="402"/>
    </location>
</feature>
<evidence type="ECO:0000259" key="6">
    <source>
        <dbReference type="PROSITE" id="PS00125"/>
    </source>
</evidence>
<dbReference type="VEuPathDB" id="TriTrypDB:TvY486_0101800"/>
<dbReference type="InterPro" id="IPR051134">
    <property type="entry name" value="PPP_phosphatase"/>
</dbReference>
<dbReference type="PANTHER" id="PTHR45668">
    <property type="entry name" value="SERINE/THREONINE-PROTEIN PHOSPHATASE 5-RELATED"/>
    <property type="match status" value="1"/>
</dbReference>
<proteinExistence type="inferred from homology"/>
<dbReference type="EC" id="3.1.3.16" evidence="4"/>
<feature type="region of interest" description="Disordered" evidence="5">
    <location>
        <begin position="1"/>
        <end position="24"/>
    </location>
</feature>
<keyword evidence="3" id="KW-0464">Manganese</keyword>
<dbReference type="GO" id="GO:0004722">
    <property type="term" value="F:protein serine/threonine phosphatase activity"/>
    <property type="evidence" value="ECO:0007669"/>
    <property type="project" value="UniProtKB-EC"/>
</dbReference>
<dbReference type="InterPro" id="IPR006186">
    <property type="entry name" value="Ser/Thr-sp_prot-phosphatase"/>
</dbReference>
<dbReference type="AlphaFoldDB" id="G0TRG8"/>
<comment type="catalytic activity">
    <reaction evidence="4">
        <text>O-phospho-L-threonyl-[protein] + H2O = L-threonyl-[protein] + phosphate</text>
        <dbReference type="Rhea" id="RHEA:47004"/>
        <dbReference type="Rhea" id="RHEA-COMP:11060"/>
        <dbReference type="Rhea" id="RHEA-COMP:11605"/>
        <dbReference type="ChEBI" id="CHEBI:15377"/>
        <dbReference type="ChEBI" id="CHEBI:30013"/>
        <dbReference type="ChEBI" id="CHEBI:43474"/>
        <dbReference type="ChEBI" id="CHEBI:61977"/>
        <dbReference type="EC" id="3.1.3.16"/>
    </reaction>
</comment>
<organism evidence="7">
    <name type="scientific">Trypanosoma vivax (strain Y486)</name>
    <dbReference type="NCBI Taxonomy" id="1055687"/>
    <lineage>
        <taxon>Eukaryota</taxon>
        <taxon>Discoba</taxon>
        <taxon>Euglenozoa</taxon>
        <taxon>Kinetoplastea</taxon>
        <taxon>Metakinetoplastina</taxon>
        <taxon>Trypanosomatida</taxon>
        <taxon>Trypanosomatidae</taxon>
        <taxon>Trypanosoma</taxon>
        <taxon>Duttonella</taxon>
    </lineage>
</organism>
<evidence type="ECO:0000256" key="4">
    <source>
        <dbReference type="RuleBase" id="RU004273"/>
    </source>
</evidence>
<evidence type="ECO:0000313" key="7">
    <source>
        <dbReference type="EMBL" id="CCC46532.1"/>
    </source>
</evidence>
<dbReference type="EMBL" id="HE573017">
    <property type="protein sequence ID" value="CCC46532.1"/>
    <property type="molecule type" value="Genomic_DNA"/>
</dbReference>
<evidence type="ECO:0000256" key="2">
    <source>
        <dbReference type="ARBA" id="ARBA00022723"/>
    </source>
</evidence>
<keyword evidence="4" id="KW-0378">Hydrolase</keyword>
<comment type="cofactor">
    <cofactor evidence="1">
        <name>Mn(2+)</name>
        <dbReference type="ChEBI" id="CHEBI:29035"/>
    </cofactor>
</comment>
<sequence>MGCNNAKASDARNPPANAGGLPHQAAANYSADPAVQQYWPKCHFCGKRIPEKEFNAHTVMCDEREVTCWNSWCRQIVKQGGLQKHLEECAKKQSALCYKCGLEVLAVDLHAHRDTCQPKQCSSCGELCITRIMKWCPHNFGKITTAHGPFAVDALAKRYLSGTSGQKGATGGVGCSSGTSNSNAARLNLNVARMQLLWRWIKTKFIIEETIFRVMSKEMDLRKEGFAIFKALDKVSESHMLVPKRSRSILQAPIVAPAISSHYFPTRSNQPITIDVVQRLIKDLSEHVLPPYPAAWRVFTDAMNYLNTMPNVVRVSPPVGARVMNGRVNQGYKVVVVGDLHGQLADLLHILKESGMPNDATYYIFNGDFVDRGANGVEVLLILFSLLLAFPKYVTLNRGNHECDYMNEEYGFDVEVSTKYDRNVFRLIQRCFCALPLATIIGKKVFVVHGGLPRRKGVRIEDICRIQRFRQIPMPAYPQPEEDEIFQDLLWSDPVEDLQGWRESHRGAGVEFGPDLTHEFLNNNGLELVIRSHCECERGYEEHHDGKLLTVFSASNYDGPDTNYGSIAVFVGDNPEPSFLPYQVEEDDFETQQLVDLGDTFPTSLGRTLSSLQVLQSPVRGAMRRRTKDDVLRVLRERMFQRRHRLMAYFTKLDRTRKGSVWKIEWVETMRNVLNSDLPWFFLRSYLVAEDDDGRIWYSSFLVKFHNKLQSLWLNDWINSARDRLMQQQRANHRSQYVANAFNKELVSYNEFCSVAYFDERGIGHIDGHKFVQMFSDSFPQHHAADPLRWDLETMEQLQSVVIQGRCQLPHLFKVSAKDHALPRDRFLSGMDQLGRGMRKQLTQQQKEKIYDFLLEHAPSGGVMFGQFLFMTAVFDNQALPQSSLMDVSDFNLLSFCLKNSSFVSGGNEQVNLQTREL</sequence>
<gene>
    <name evidence="7" type="ORF">TVY486_0101800</name>
</gene>
<protein>
    <recommendedName>
        <fullName evidence="4">Serine/threonine-protein phosphatase</fullName>
        <ecNumber evidence="4">3.1.3.16</ecNumber>
    </recommendedName>
</protein>
<evidence type="ECO:0000256" key="3">
    <source>
        <dbReference type="ARBA" id="ARBA00023211"/>
    </source>
</evidence>
<dbReference type="Gene3D" id="3.30.40.10">
    <property type="entry name" value="Zinc/RING finger domain, C3HC4 (zinc finger)"/>
    <property type="match status" value="1"/>
</dbReference>